<dbReference type="Proteomes" id="UP000594430">
    <property type="component" value="Chromosome"/>
</dbReference>
<sequence length="297" mass="32853">MPNPGDPAIFTIGLDAQNRLAGPPSYLDSQTLKQADKYEGLTTTLDGKYVIAITAFNKEGTAGNPGADALNTLLYWPADAPAEAKIVNESTRGNVASSRDLRERISKAVGSPYYQIEALTTAPDDRLLIGVRKYGENSKAAVFSFLLLSVPFRIDQQQAVMGDELEVVWRIPAAELAKKLGPAHSPRPELGLSGIEFDRYNKDRFYAVTSFEKSDELGGYLWVLPYEGKQIGQPQSVKQKDGSAVAFNHKPEGVEVLDRDHVLVVHDDDRVRVKDPNVSRQREAHEFFYNIVDFSTP</sequence>
<accession>A0A7S9LBZ8</accession>
<evidence type="ECO:0000313" key="2">
    <source>
        <dbReference type="Proteomes" id="UP000594430"/>
    </source>
</evidence>
<gene>
    <name evidence="1" type="ORF">IZU98_14090</name>
</gene>
<reference evidence="1 2" key="1">
    <citation type="submission" date="2020-11" db="EMBL/GenBank/DDBJ databases">
        <title>Pseudomonas fulva producing VIM-24.</title>
        <authorList>
            <person name="Liu S."/>
        </authorList>
    </citation>
    <scope>NUCLEOTIDE SEQUENCE [LARGE SCALE GENOMIC DNA]</scope>
    <source>
        <strain evidence="1 2">ZDHY414</strain>
    </source>
</reference>
<dbReference type="EMBL" id="CP064946">
    <property type="protein sequence ID" value="QPH51363.1"/>
    <property type="molecule type" value="Genomic_DNA"/>
</dbReference>
<proteinExistence type="predicted"/>
<evidence type="ECO:0000313" key="1">
    <source>
        <dbReference type="EMBL" id="QPH51363.1"/>
    </source>
</evidence>
<organism evidence="1 2">
    <name type="scientific">Pseudomonas fulva</name>
    <dbReference type="NCBI Taxonomy" id="47880"/>
    <lineage>
        <taxon>Bacteria</taxon>
        <taxon>Pseudomonadati</taxon>
        <taxon>Pseudomonadota</taxon>
        <taxon>Gammaproteobacteria</taxon>
        <taxon>Pseudomonadales</taxon>
        <taxon>Pseudomonadaceae</taxon>
        <taxon>Pseudomonas</taxon>
    </lineage>
</organism>
<name>A0A7S9LBZ8_9PSED</name>
<protein>
    <submittedName>
        <fullName evidence="1">Uncharacterized protein</fullName>
    </submittedName>
</protein>
<dbReference type="AlphaFoldDB" id="A0A7S9LBZ8"/>